<reference evidence="3 4" key="1">
    <citation type="submission" date="2014-10" db="EMBL/GenBank/DDBJ databases">
        <title>Pedobacter Kyungheensis.</title>
        <authorList>
            <person name="Anderson B.M."/>
            <person name="Newman J.D."/>
        </authorList>
    </citation>
    <scope>NUCLEOTIDE SEQUENCE [LARGE SCALE GENOMIC DNA]</scope>
    <source>
        <strain evidence="3 4">KACC 16221</strain>
    </source>
</reference>
<organism evidence="3 4">
    <name type="scientific">Pedobacter kyungheensis</name>
    <dbReference type="NCBI Taxonomy" id="1069985"/>
    <lineage>
        <taxon>Bacteria</taxon>
        <taxon>Pseudomonadati</taxon>
        <taxon>Bacteroidota</taxon>
        <taxon>Sphingobacteriia</taxon>
        <taxon>Sphingobacteriales</taxon>
        <taxon>Sphingobacteriaceae</taxon>
        <taxon>Pedobacter</taxon>
    </lineage>
</organism>
<dbReference type="OrthoDB" id="9792800at2"/>
<dbReference type="Pfam" id="PF13175">
    <property type="entry name" value="AAA_15"/>
    <property type="match status" value="1"/>
</dbReference>
<evidence type="ECO:0000313" key="3">
    <source>
        <dbReference type="EMBL" id="KIA89532.1"/>
    </source>
</evidence>
<evidence type="ECO:0000259" key="2">
    <source>
        <dbReference type="Pfam" id="PF20469"/>
    </source>
</evidence>
<dbReference type="PANTHER" id="PTHR43581:SF4">
    <property type="entry name" value="ATP_GTP PHOSPHATASE"/>
    <property type="match status" value="1"/>
</dbReference>
<dbReference type="Pfam" id="PF20469">
    <property type="entry name" value="OLD-like_TOPRIM"/>
    <property type="match status" value="1"/>
</dbReference>
<comment type="caution">
    <text evidence="3">The sequence shown here is derived from an EMBL/GenBank/DDBJ whole genome shotgun (WGS) entry which is preliminary data.</text>
</comment>
<gene>
    <name evidence="3" type="ORF">OC25_25130</name>
</gene>
<dbReference type="Gene3D" id="3.40.50.300">
    <property type="entry name" value="P-loop containing nucleotide triphosphate hydrolases"/>
    <property type="match status" value="2"/>
</dbReference>
<dbReference type="EMBL" id="JSYN01000042">
    <property type="protein sequence ID" value="KIA89532.1"/>
    <property type="molecule type" value="Genomic_DNA"/>
</dbReference>
<dbReference type="InterPro" id="IPR051396">
    <property type="entry name" value="Bact_Antivir_Def_Nuclease"/>
</dbReference>
<evidence type="ECO:0000313" key="4">
    <source>
        <dbReference type="Proteomes" id="UP000031246"/>
    </source>
</evidence>
<dbReference type="InterPro" id="IPR041685">
    <property type="entry name" value="AAA_GajA/Old/RecF-like"/>
</dbReference>
<accession>A0A0C1F8R3</accession>
<dbReference type="AlphaFoldDB" id="A0A0C1F8R3"/>
<dbReference type="Proteomes" id="UP000031246">
    <property type="component" value="Unassembled WGS sequence"/>
</dbReference>
<protein>
    <submittedName>
        <fullName evidence="3">Uncharacterized protein</fullName>
    </submittedName>
</protein>
<dbReference type="InterPro" id="IPR027417">
    <property type="entry name" value="P-loop_NTPase"/>
</dbReference>
<evidence type="ECO:0000259" key="1">
    <source>
        <dbReference type="Pfam" id="PF13175"/>
    </source>
</evidence>
<proteinExistence type="predicted"/>
<dbReference type="PANTHER" id="PTHR43581">
    <property type="entry name" value="ATP/GTP PHOSPHATASE"/>
    <property type="match status" value="1"/>
</dbReference>
<dbReference type="SUPFAM" id="SSF52540">
    <property type="entry name" value="P-loop containing nucleoside triphosphate hydrolases"/>
    <property type="match status" value="1"/>
</dbReference>
<dbReference type="InterPro" id="IPR034139">
    <property type="entry name" value="TOPRIM_OLD"/>
</dbReference>
<dbReference type="RefSeq" id="WP_039482682.1">
    <property type="nucleotide sequence ID" value="NZ_JSYN01000042.1"/>
</dbReference>
<feature type="domain" description="Endonuclease GajA/Old nuclease/RecF-like AAA" evidence="1">
    <location>
        <begin position="1"/>
        <end position="389"/>
    </location>
</feature>
<dbReference type="CDD" id="cd01026">
    <property type="entry name" value="TOPRIM_OLD"/>
    <property type="match status" value="1"/>
</dbReference>
<feature type="domain" description="OLD protein-like TOPRIM" evidence="2">
    <location>
        <begin position="434"/>
        <end position="515"/>
    </location>
</feature>
<name>A0A0C1F8R3_9SPHI</name>
<sequence>MYLSRLYIENYRSIQKTDLKFERGKNVIVGRNNSGKSNILKAIDLVLGEYSPTYSKSDNISENDFYGQLNKPIFIWCEIQRENNNGVLESINYTEVLKSTFFRMYHDKEQSDQLRVKITDFAKGEKLALFKFTTEAGQAEIDGGGYFKKWIGGKTYCKGWGFEQEFVDKENFALAFLAYKTKEDVLKKELVFLYRENRNSDWIIGFNCNLRNCIIQSAIIPAFRDPKDQLRISSYSWFGKLLKAYVKTDSVELNAAFDSVKDASDGLFRQLKDKISEKEIEIAFPNTSISFQFNPNSKQDIHKSTLIYVNDGFDSELKDKGAGIQSAVTISLYDFYVRNIVHTGSSLLAVEEPELYLHPHGRRVISNRLSRFVDGGKNQVILTTHTSEFLSNIYESQNIICVQKINTSTTAKNIYFNTPKRKQILIKKQNAELFFADSVILTEGADKYFIEEAARCFARSNKFLTEDYEIVSISEDWINDFNISIINCGGKHELWKYAEILNELEIKFITTADFDFLRDGLNEYFTNLKFEKKHSDKLNKLKSKINSKSKYKSIEQIEGEDLIKEVSDFLIECRDQNLFIFTGELENFYIIKPTYDKEGGVIETLGKLIEEQRPISDYVDLSEYYSLFFNFLSLTQNLKEFVEAEPAKMVAYAQTEKQL</sequence>
<keyword evidence="4" id="KW-1185">Reference proteome</keyword>